<dbReference type="SUPFAM" id="SSF47090">
    <property type="entry name" value="PGBD-like"/>
    <property type="match status" value="1"/>
</dbReference>
<keyword evidence="4 6" id="KW-0573">Peptidoglycan synthesis</keyword>
<keyword evidence="10" id="KW-1185">Reference proteome</keyword>
<dbReference type="PANTHER" id="PTHR30582:SF2">
    <property type="entry name" value="L,D-TRANSPEPTIDASE YCIB-RELATED"/>
    <property type="match status" value="1"/>
</dbReference>
<dbReference type="InterPro" id="IPR005490">
    <property type="entry name" value="LD_TPept_cat_dom"/>
</dbReference>
<evidence type="ECO:0000256" key="2">
    <source>
        <dbReference type="ARBA" id="ARBA00022679"/>
    </source>
</evidence>
<dbReference type="Proteomes" id="UP000013523">
    <property type="component" value="Chromosome"/>
</dbReference>
<dbReference type="Pfam" id="PF01471">
    <property type="entry name" value="PG_binding_1"/>
    <property type="match status" value="1"/>
</dbReference>
<dbReference type="GO" id="GO:0071972">
    <property type="term" value="F:peptidoglycan L,D-transpeptidase activity"/>
    <property type="evidence" value="ECO:0007669"/>
    <property type="project" value="TreeGrafter"/>
</dbReference>
<dbReference type="Pfam" id="PF03734">
    <property type="entry name" value="YkuD"/>
    <property type="match status" value="1"/>
</dbReference>
<feature type="compositionally biased region" description="Polar residues" evidence="7">
    <location>
        <begin position="48"/>
        <end position="58"/>
    </location>
</feature>
<feature type="domain" description="L,D-TPase catalytic" evidence="8">
    <location>
        <begin position="175"/>
        <end position="294"/>
    </location>
</feature>
<sequence length="294" mass="32082">MRRVLLIAIIGLIIVFTFSACSNLADIGSAFAHNLSSSKDKSSKKDNPQVNKSGNVSSSDEKKSTPAPPPPRDVLKSGEKGDDVKDIQKKLNKFGYTVDEDGDFGEQTVYAVMDFQHRHGLTTDGIVKGSTLDDLKKDPTADVMYQPTAAVVSNANSANIESIVNQVDTQSYTNYYVMVNIAQQMVYIFNGTNRNWKLIDSFQCASGTGGTPTVLGHFFIGIKGPEFKSGEAILKYYTQIQGNYLFHSVLFDKNGNLLDGTLGKSASHGCVRLALENAKYIYDNVPIGSGIWIQ</sequence>
<dbReference type="Gene3D" id="2.40.440.10">
    <property type="entry name" value="L,D-transpeptidase catalytic domain-like"/>
    <property type="match status" value="1"/>
</dbReference>
<keyword evidence="2" id="KW-0808">Transferase</keyword>
<evidence type="ECO:0000256" key="5">
    <source>
        <dbReference type="ARBA" id="ARBA00023316"/>
    </source>
</evidence>
<dbReference type="GO" id="GO:0016740">
    <property type="term" value="F:transferase activity"/>
    <property type="evidence" value="ECO:0007669"/>
    <property type="project" value="UniProtKB-KW"/>
</dbReference>
<dbReference type="Gene3D" id="1.10.101.10">
    <property type="entry name" value="PGBD-like superfamily/PGBD"/>
    <property type="match status" value="1"/>
</dbReference>
<dbReference type="SUPFAM" id="SSF141523">
    <property type="entry name" value="L,D-transpeptidase catalytic domain-like"/>
    <property type="match status" value="1"/>
</dbReference>
<protein>
    <recommendedName>
        <fullName evidence="8">L,D-TPase catalytic domain-containing protein</fullName>
    </recommendedName>
</protein>
<feature type="compositionally biased region" description="Basic and acidic residues" evidence="7">
    <location>
        <begin position="73"/>
        <end position="82"/>
    </location>
</feature>
<dbReference type="GO" id="GO:0005576">
    <property type="term" value="C:extracellular region"/>
    <property type="evidence" value="ECO:0007669"/>
    <property type="project" value="TreeGrafter"/>
</dbReference>
<evidence type="ECO:0000256" key="3">
    <source>
        <dbReference type="ARBA" id="ARBA00022960"/>
    </source>
</evidence>
<feature type="compositionally biased region" description="Basic and acidic residues" evidence="7">
    <location>
        <begin position="38"/>
        <end position="47"/>
    </location>
</feature>
<feature type="region of interest" description="Disordered" evidence="7">
    <location>
        <begin position="36"/>
        <end position="82"/>
    </location>
</feature>
<evidence type="ECO:0000256" key="4">
    <source>
        <dbReference type="ARBA" id="ARBA00022984"/>
    </source>
</evidence>
<dbReference type="GO" id="GO:0008360">
    <property type="term" value="P:regulation of cell shape"/>
    <property type="evidence" value="ECO:0007669"/>
    <property type="project" value="UniProtKB-UniRule"/>
</dbReference>
<dbReference type="OrthoDB" id="177750at2"/>
<dbReference type="InterPro" id="IPR036365">
    <property type="entry name" value="PGBD-like_sf"/>
</dbReference>
<dbReference type="eggNOG" id="COG3409">
    <property type="taxonomic scope" value="Bacteria"/>
</dbReference>
<feature type="active site" description="Proton donor/acceptor" evidence="6">
    <location>
        <position position="247"/>
    </location>
</feature>
<keyword evidence="5 6" id="KW-0961">Cell wall biogenesis/degradation</keyword>
<dbReference type="eggNOG" id="COG1376">
    <property type="taxonomic scope" value="Bacteria"/>
</dbReference>
<organism evidence="9 10">
    <name type="scientific">Clostridium pasteurianum BC1</name>
    <dbReference type="NCBI Taxonomy" id="86416"/>
    <lineage>
        <taxon>Bacteria</taxon>
        <taxon>Bacillati</taxon>
        <taxon>Bacillota</taxon>
        <taxon>Clostridia</taxon>
        <taxon>Eubacteriales</taxon>
        <taxon>Clostridiaceae</taxon>
        <taxon>Clostridium</taxon>
    </lineage>
</organism>
<proteinExistence type="predicted"/>
<dbReference type="GO" id="GO:0018104">
    <property type="term" value="P:peptidoglycan-protein cross-linking"/>
    <property type="evidence" value="ECO:0007669"/>
    <property type="project" value="TreeGrafter"/>
</dbReference>
<dbReference type="STRING" id="86416.Clopa_0239"/>
<evidence type="ECO:0000256" key="6">
    <source>
        <dbReference type="PROSITE-ProRule" id="PRU01373"/>
    </source>
</evidence>
<dbReference type="CDD" id="cd16913">
    <property type="entry name" value="YkuD_like"/>
    <property type="match status" value="1"/>
</dbReference>
<dbReference type="PROSITE" id="PS52029">
    <property type="entry name" value="LD_TPASE"/>
    <property type="match status" value="1"/>
</dbReference>
<feature type="active site" description="Nucleophile" evidence="6">
    <location>
        <position position="270"/>
    </location>
</feature>
<dbReference type="UniPathway" id="UPA00219"/>
<evidence type="ECO:0000256" key="1">
    <source>
        <dbReference type="ARBA" id="ARBA00004752"/>
    </source>
</evidence>
<keyword evidence="3 6" id="KW-0133">Cell shape</keyword>
<evidence type="ECO:0000259" key="8">
    <source>
        <dbReference type="PROSITE" id="PS52029"/>
    </source>
</evidence>
<dbReference type="InterPro" id="IPR050979">
    <property type="entry name" value="LD-transpeptidase"/>
</dbReference>
<dbReference type="PROSITE" id="PS51257">
    <property type="entry name" value="PROKAR_LIPOPROTEIN"/>
    <property type="match status" value="1"/>
</dbReference>
<evidence type="ECO:0000256" key="7">
    <source>
        <dbReference type="SAM" id="MobiDB-lite"/>
    </source>
</evidence>
<dbReference type="InterPro" id="IPR038063">
    <property type="entry name" value="Transpep_catalytic_dom"/>
</dbReference>
<evidence type="ECO:0000313" key="9">
    <source>
        <dbReference type="EMBL" id="AGK95305.1"/>
    </source>
</evidence>
<dbReference type="InterPro" id="IPR036366">
    <property type="entry name" value="PGBDSf"/>
</dbReference>
<dbReference type="PANTHER" id="PTHR30582">
    <property type="entry name" value="L,D-TRANSPEPTIDASE"/>
    <property type="match status" value="1"/>
</dbReference>
<dbReference type="HOGENOM" id="CLU_079302_0_0_9"/>
<dbReference type="GO" id="GO:0071555">
    <property type="term" value="P:cell wall organization"/>
    <property type="evidence" value="ECO:0007669"/>
    <property type="project" value="UniProtKB-UniRule"/>
</dbReference>
<dbReference type="KEGG" id="cpas:Clopa_0239"/>
<dbReference type="InterPro" id="IPR002477">
    <property type="entry name" value="Peptidoglycan-bd-like"/>
</dbReference>
<name>R4K6N4_CLOPA</name>
<comment type="pathway">
    <text evidence="1 6">Cell wall biogenesis; peptidoglycan biosynthesis.</text>
</comment>
<evidence type="ECO:0000313" key="10">
    <source>
        <dbReference type="Proteomes" id="UP000013523"/>
    </source>
</evidence>
<accession>R4K6N4</accession>
<gene>
    <name evidence="9" type="ORF">Clopa_0239</name>
</gene>
<dbReference type="PATRIC" id="fig|86416.3.peg.212"/>
<reference evidence="9 10" key="1">
    <citation type="submission" date="2012-01" db="EMBL/GenBank/DDBJ databases">
        <title>Complete sequence of chromosome of Clostridium pasteurianum BC1.</title>
        <authorList>
            <consortium name="US DOE Joint Genome Institute"/>
            <person name="Lucas S."/>
            <person name="Han J."/>
            <person name="Lapidus A."/>
            <person name="Cheng J.-F."/>
            <person name="Goodwin L."/>
            <person name="Pitluck S."/>
            <person name="Peters L."/>
            <person name="Mikhailova N."/>
            <person name="Teshima H."/>
            <person name="Detter J.C."/>
            <person name="Han C."/>
            <person name="Tapia R."/>
            <person name="Land M."/>
            <person name="Hauser L."/>
            <person name="Kyrpides N."/>
            <person name="Ivanova N."/>
            <person name="Pagani I."/>
            <person name="Dunn J."/>
            <person name="Taghavi S."/>
            <person name="Francis A."/>
            <person name="van der Lelie D."/>
            <person name="Woyke T."/>
        </authorList>
    </citation>
    <scope>NUCLEOTIDE SEQUENCE [LARGE SCALE GENOMIC DNA]</scope>
    <source>
        <strain evidence="9 10">BC1</strain>
    </source>
</reference>
<dbReference type="EMBL" id="CP003261">
    <property type="protein sequence ID" value="AGK95305.1"/>
    <property type="molecule type" value="Genomic_DNA"/>
</dbReference>
<dbReference type="AlphaFoldDB" id="R4K6N4"/>